<evidence type="ECO:0000313" key="2">
    <source>
        <dbReference type="EMBL" id="TNJ63029.1"/>
    </source>
</evidence>
<protein>
    <submittedName>
        <fullName evidence="2">GNAT family N-acetyltransferase</fullName>
    </submittedName>
</protein>
<gene>
    <name evidence="2" type="ORF">FE784_27495</name>
</gene>
<comment type="caution">
    <text evidence="2">The sequence shown here is derived from an EMBL/GenBank/DDBJ whole genome shotgun (WGS) entry which is preliminary data.</text>
</comment>
<proteinExistence type="predicted"/>
<dbReference type="PROSITE" id="PS51186">
    <property type="entry name" value="GNAT"/>
    <property type="match status" value="1"/>
</dbReference>
<evidence type="ECO:0000259" key="1">
    <source>
        <dbReference type="PROSITE" id="PS51186"/>
    </source>
</evidence>
<dbReference type="Pfam" id="PF00583">
    <property type="entry name" value="Acetyltransf_1"/>
    <property type="match status" value="1"/>
</dbReference>
<name>A0A5C4T4E8_9BACL</name>
<dbReference type="InterPro" id="IPR000182">
    <property type="entry name" value="GNAT_dom"/>
</dbReference>
<dbReference type="EMBL" id="VDCQ01000049">
    <property type="protein sequence ID" value="TNJ63029.1"/>
    <property type="molecule type" value="Genomic_DNA"/>
</dbReference>
<feature type="domain" description="N-acetyltransferase" evidence="1">
    <location>
        <begin position="16"/>
        <end position="147"/>
    </location>
</feature>
<dbReference type="CDD" id="cd04301">
    <property type="entry name" value="NAT_SF"/>
    <property type="match status" value="1"/>
</dbReference>
<sequence length="161" mass="19238">MVEIEPITDSGFVALTNLCMLATYDLSELNGARISENGTYFKNNTCQQWLDDPNYELYFIRVDGELAGFVVVRYIEEDSTYYLNHFFVVRKHRRKQIGKEAAKMAFNKHEGKWRVSQFEWNIPAQVFWRKVVQEYTNNHYQETRRKDDKGPMQEFTRAIRF</sequence>
<dbReference type="Proteomes" id="UP000307943">
    <property type="component" value="Unassembled WGS sequence"/>
</dbReference>
<reference evidence="2 3" key="1">
    <citation type="submission" date="2019-05" db="EMBL/GenBank/DDBJ databases">
        <title>We sequenced the genome of Paenibacillus hemerocallicola KCTC 33185 for further insight into its adaptation and study the phylogeny of Paenibacillus.</title>
        <authorList>
            <person name="Narsing Rao M.P."/>
        </authorList>
    </citation>
    <scope>NUCLEOTIDE SEQUENCE [LARGE SCALE GENOMIC DNA]</scope>
    <source>
        <strain evidence="2 3">KCTC 33185</strain>
    </source>
</reference>
<dbReference type="InterPro" id="IPR016181">
    <property type="entry name" value="Acyl_CoA_acyltransferase"/>
</dbReference>
<keyword evidence="3" id="KW-1185">Reference proteome</keyword>
<evidence type="ECO:0000313" key="3">
    <source>
        <dbReference type="Proteomes" id="UP000307943"/>
    </source>
</evidence>
<dbReference type="AlphaFoldDB" id="A0A5C4T4E8"/>
<keyword evidence="2" id="KW-0808">Transferase</keyword>
<organism evidence="2 3">
    <name type="scientific">Paenibacillus hemerocallicola</name>
    <dbReference type="NCBI Taxonomy" id="1172614"/>
    <lineage>
        <taxon>Bacteria</taxon>
        <taxon>Bacillati</taxon>
        <taxon>Bacillota</taxon>
        <taxon>Bacilli</taxon>
        <taxon>Bacillales</taxon>
        <taxon>Paenibacillaceae</taxon>
        <taxon>Paenibacillus</taxon>
    </lineage>
</organism>
<dbReference type="Gene3D" id="3.40.630.30">
    <property type="match status" value="1"/>
</dbReference>
<dbReference type="OrthoDB" id="8479334at2"/>
<dbReference type="RefSeq" id="WP_139605460.1">
    <property type="nucleotide sequence ID" value="NZ_VDCQ01000049.1"/>
</dbReference>
<dbReference type="SUPFAM" id="SSF55729">
    <property type="entry name" value="Acyl-CoA N-acyltransferases (Nat)"/>
    <property type="match status" value="1"/>
</dbReference>
<accession>A0A5C4T4E8</accession>
<dbReference type="GO" id="GO:0016747">
    <property type="term" value="F:acyltransferase activity, transferring groups other than amino-acyl groups"/>
    <property type="evidence" value="ECO:0007669"/>
    <property type="project" value="InterPro"/>
</dbReference>